<organism evidence="3 4">
    <name type="scientific">Eubacterium oxidoreducens</name>
    <dbReference type="NCBI Taxonomy" id="1732"/>
    <lineage>
        <taxon>Bacteria</taxon>
        <taxon>Bacillati</taxon>
        <taxon>Bacillota</taxon>
        <taxon>Clostridia</taxon>
        <taxon>Eubacteriales</taxon>
        <taxon>Eubacteriaceae</taxon>
        <taxon>Eubacterium</taxon>
    </lineage>
</organism>
<dbReference type="GO" id="GO:0006629">
    <property type="term" value="P:lipid metabolic process"/>
    <property type="evidence" value="ECO:0007669"/>
    <property type="project" value="InterPro"/>
</dbReference>
<dbReference type="Gene3D" id="3.20.20.190">
    <property type="entry name" value="Phosphatidylinositol (PI) phosphodiesterase"/>
    <property type="match status" value="1"/>
</dbReference>
<dbReference type="InterPro" id="IPR017946">
    <property type="entry name" value="PLC-like_Pdiesterase_TIM-brl"/>
</dbReference>
<dbReference type="Proteomes" id="UP000199228">
    <property type="component" value="Unassembled WGS sequence"/>
</dbReference>
<feature type="domain" description="GP-PDE" evidence="2">
    <location>
        <begin position="372"/>
        <end position="604"/>
    </location>
</feature>
<dbReference type="STRING" id="1732.SAMN02910417_01337"/>
<evidence type="ECO:0000313" key="4">
    <source>
        <dbReference type="Proteomes" id="UP000199228"/>
    </source>
</evidence>
<dbReference type="PANTHER" id="PTHR46211">
    <property type="entry name" value="GLYCEROPHOSPHORYL DIESTER PHOSPHODIESTERASE"/>
    <property type="match status" value="1"/>
</dbReference>
<dbReference type="EMBL" id="FMXR01000009">
    <property type="protein sequence ID" value="SDB18129.1"/>
    <property type="molecule type" value="Genomic_DNA"/>
</dbReference>
<dbReference type="PROSITE" id="PS51704">
    <property type="entry name" value="GP_PDE"/>
    <property type="match status" value="1"/>
</dbReference>
<evidence type="ECO:0000313" key="3">
    <source>
        <dbReference type="EMBL" id="SDB18129.1"/>
    </source>
</evidence>
<protein>
    <submittedName>
        <fullName evidence="3">Glycerophosphoryl diester phosphodiesterase</fullName>
    </submittedName>
</protein>
<feature type="transmembrane region" description="Helical" evidence="1">
    <location>
        <begin position="276"/>
        <end position="305"/>
    </location>
</feature>
<dbReference type="InterPro" id="IPR018476">
    <property type="entry name" value="GlyceroP-diester-Pdiesterase_M"/>
</dbReference>
<feature type="transmembrane region" description="Helical" evidence="1">
    <location>
        <begin position="77"/>
        <end position="104"/>
    </location>
</feature>
<feature type="transmembrane region" description="Helical" evidence="1">
    <location>
        <begin position="138"/>
        <end position="160"/>
    </location>
</feature>
<keyword evidence="1" id="KW-1133">Transmembrane helix</keyword>
<proteinExistence type="predicted"/>
<keyword evidence="4" id="KW-1185">Reference proteome</keyword>
<accession>A0A1G6BC54</accession>
<evidence type="ECO:0000259" key="2">
    <source>
        <dbReference type="PROSITE" id="PS51704"/>
    </source>
</evidence>
<sequence>MRNVLDTMAGIFKWINRICYLAKVNFFTLLIFEVIYKCVAVFVFKPLLQGLLALLIRTQGFTFVADNNFKSFLTSPLIWVGVVVALFLISLYMLFDICCIVSCFHASYRNQKLPLLEMMRRGYLAAVQILRPKNYRMILYLLLIIPMSQLFTVSGVYKGFSMPYFVMQYISDSKALLVCYFIACLYVELVCMQWIFSFHHFTLNRATFVEASHGSRDMLDRKNLIKMVVIMIIGDAIMILAYYGLLYGCGAIIALLTTLADALPFFLPIVAESAVAVMIDIVAGIFYCFSMPYVFLLISGMFYYLKEEQGRMNEVPGKFKVQIKVYLEDTKIAKYLMRRKGRLVAFGIAVTLAGNVAYAIRQEAVYNSNVETYVTAHRGASADYPENTIVAFEGALEEGADEVEMDVHLSSDGEPVVIHDANLKRTTGLDANVWELKASEIEALDAGKWFSEEFEGVTIPAFEEVLETLKDKDIKLNVELKPDEATDGLAEKVIDLITEYDMQDQCLLSSLSYSELEDAKAYDESFTTLYISTISYGNISELDAADGFSLEASMVTRRLIKKIHKNNKLVYVWTVNAESMQTEMFAYYADGIITDDVKGALSIKDGLSKNTYWENYVQRLVKLYEK</sequence>
<evidence type="ECO:0000256" key="1">
    <source>
        <dbReference type="SAM" id="Phobius"/>
    </source>
</evidence>
<keyword evidence="1" id="KW-0812">Transmembrane</keyword>
<name>A0A1G6BC54_EUBOX</name>
<dbReference type="GO" id="GO:0008081">
    <property type="term" value="F:phosphoric diester hydrolase activity"/>
    <property type="evidence" value="ECO:0007669"/>
    <property type="project" value="InterPro"/>
</dbReference>
<feature type="transmembrane region" description="Helical" evidence="1">
    <location>
        <begin position="343"/>
        <end position="360"/>
    </location>
</feature>
<reference evidence="3 4" key="1">
    <citation type="submission" date="2016-10" db="EMBL/GenBank/DDBJ databases">
        <authorList>
            <person name="de Groot N.N."/>
        </authorList>
    </citation>
    <scope>NUCLEOTIDE SEQUENCE [LARGE SCALE GENOMIC DNA]</scope>
    <source>
        <strain evidence="3 4">DSM 3217</strain>
    </source>
</reference>
<feature type="transmembrane region" description="Helical" evidence="1">
    <location>
        <begin position="20"/>
        <end position="44"/>
    </location>
</feature>
<dbReference type="Pfam" id="PF03009">
    <property type="entry name" value="GDPD"/>
    <property type="match status" value="1"/>
</dbReference>
<dbReference type="Pfam" id="PF10110">
    <property type="entry name" value="GPDPase_memb"/>
    <property type="match status" value="1"/>
</dbReference>
<dbReference type="PANTHER" id="PTHR46211:SF8">
    <property type="entry name" value="PHOSPHODIESTERASE"/>
    <property type="match status" value="1"/>
</dbReference>
<feature type="transmembrane region" description="Helical" evidence="1">
    <location>
        <begin position="175"/>
        <end position="196"/>
    </location>
</feature>
<keyword evidence="1" id="KW-0472">Membrane</keyword>
<dbReference type="AlphaFoldDB" id="A0A1G6BC54"/>
<dbReference type="OrthoDB" id="384721at2"/>
<dbReference type="RefSeq" id="WP_090173508.1">
    <property type="nucleotide sequence ID" value="NZ_FMXR01000009.1"/>
</dbReference>
<dbReference type="SUPFAM" id="SSF51695">
    <property type="entry name" value="PLC-like phosphodiesterases"/>
    <property type="match status" value="1"/>
</dbReference>
<feature type="transmembrane region" description="Helical" evidence="1">
    <location>
        <begin position="228"/>
        <end position="256"/>
    </location>
</feature>
<dbReference type="InterPro" id="IPR030395">
    <property type="entry name" value="GP_PDE_dom"/>
</dbReference>
<gene>
    <name evidence="3" type="ORF">SAMN02910417_01337</name>
</gene>